<feature type="region of interest" description="Disordered" evidence="1">
    <location>
        <begin position="153"/>
        <end position="180"/>
    </location>
</feature>
<gene>
    <name evidence="2" type="ORF">KTC_21640</name>
</gene>
<name>A0A455SG19_9CHLR</name>
<feature type="compositionally biased region" description="Polar residues" evidence="1">
    <location>
        <begin position="168"/>
        <end position="180"/>
    </location>
</feature>
<feature type="compositionally biased region" description="Basic and acidic residues" evidence="1">
    <location>
        <begin position="153"/>
        <end position="167"/>
    </location>
</feature>
<dbReference type="EMBL" id="AP019376">
    <property type="protein sequence ID" value="BBH87413.1"/>
    <property type="molecule type" value="Genomic_DNA"/>
</dbReference>
<evidence type="ECO:0000256" key="1">
    <source>
        <dbReference type="SAM" id="MobiDB-lite"/>
    </source>
</evidence>
<reference evidence="2" key="1">
    <citation type="submission" date="2018-12" db="EMBL/GenBank/DDBJ databases">
        <title>Novel natural products biosynthetic potential of the class Ktedonobacteria.</title>
        <authorList>
            <person name="Zheng Y."/>
            <person name="Saitou A."/>
            <person name="Wang C.M."/>
            <person name="Toyoda A."/>
            <person name="Minakuchi Y."/>
            <person name="Sekiguchi Y."/>
            <person name="Ueda K."/>
            <person name="Takano H."/>
            <person name="Sakai Y."/>
            <person name="Yokota A."/>
            <person name="Yabe S."/>
        </authorList>
    </citation>
    <scope>NUCLEOTIDE SEQUENCE</scope>
    <source>
        <strain evidence="2">COM3</strain>
    </source>
</reference>
<proteinExistence type="predicted"/>
<sequence length="217" mass="24025">MTIVTHKHKSFIGSVLTGGMPTDRARLARVVGIHFDCHTLMHDGFGGDHTLKFSKRPPGESCIGFPLHLAGSFAFASWGALSKICQIPQSDETVWVLLYDAFGNDMIGVGFQPSLSSRDRHQTAGSRTSAFLLQTLSQSCILVGFGSDTLARKDRPPRAMLKDESRQSTRSNTNGNRFRTTISSDPHTFDILLEDLRRREHGKLNGTHKISSLCQKR</sequence>
<dbReference type="AlphaFoldDB" id="A0A455SG19"/>
<evidence type="ECO:0000313" key="2">
    <source>
        <dbReference type="EMBL" id="BBH87413.1"/>
    </source>
</evidence>
<protein>
    <submittedName>
        <fullName evidence="2">Uncharacterized protein</fullName>
    </submittedName>
</protein>
<accession>A0A455SG19</accession>
<organism evidence="2">
    <name type="scientific">Thermosporothrix sp. COM3</name>
    <dbReference type="NCBI Taxonomy" id="2490863"/>
    <lineage>
        <taxon>Bacteria</taxon>
        <taxon>Bacillati</taxon>
        <taxon>Chloroflexota</taxon>
        <taxon>Ktedonobacteria</taxon>
        <taxon>Ktedonobacterales</taxon>
        <taxon>Thermosporotrichaceae</taxon>
        <taxon>Thermosporothrix</taxon>
    </lineage>
</organism>